<feature type="region of interest" description="Disordered" evidence="5">
    <location>
        <begin position="648"/>
        <end position="686"/>
    </location>
</feature>
<dbReference type="Pfam" id="PF00564">
    <property type="entry name" value="PB1"/>
    <property type="match status" value="1"/>
</dbReference>
<dbReference type="InterPro" id="IPR053793">
    <property type="entry name" value="PB1-like"/>
</dbReference>
<dbReference type="PANTHER" id="PTHR32002">
    <property type="entry name" value="PROTEIN NLP8"/>
    <property type="match status" value="1"/>
</dbReference>
<dbReference type="InterPro" id="IPR003035">
    <property type="entry name" value="RWP-RK_dom"/>
</dbReference>
<accession>A0A5J9U4I4</accession>
<evidence type="ECO:0000313" key="9">
    <source>
        <dbReference type="Proteomes" id="UP000324897"/>
    </source>
</evidence>
<dbReference type="Proteomes" id="UP000324897">
    <property type="component" value="Chromosome 7"/>
</dbReference>
<dbReference type="InterPro" id="IPR000270">
    <property type="entry name" value="PB1_dom"/>
</dbReference>
<dbReference type="InterPro" id="IPR045012">
    <property type="entry name" value="NLP"/>
</dbReference>
<dbReference type="Gene3D" id="3.10.20.90">
    <property type="entry name" value="Phosphatidylinositol 3-kinase Catalytic Subunit, Chain A, domain 1"/>
    <property type="match status" value="1"/>
</dbReference>
<dbReference type="GO" id="GO:0003677">
    <property type="term" value="F:DNA binding"/>
    <property type="evidence" value="ECO:0007669"/>
    <property type="project" value="UniProtKB-KW"/>
</dbReference>
<gene>
    <name evidence="8" type="ORF">EJB05_34669</name>
</gene>
<evidence type="ECO:0000256" key="1">
    <source>
        <dbReference type="ARBA" id="ARBA00023015"/>
    </source>
</evidence>
<comment type="caution">
    <text evidence="8">The sequence shown here is derived from an EMBL/GenBank/DDBJ whole genome shotgun (WGS) entry which is preliminary data.</text>
</comment>
<dbReference type="GO" id="GO:0003700">
    <property type="term" value="F:DNA-binding transcription factor activity"/>
    <property type="evidence" value="ECO:0007669"/>
    <property type="project" value="InterPro"/>
</dbReference>
<feature type="domain" description="PB1" evidence="7">
    <location>
        <begin position="800"/>
        <end position="882"/>
    </location>
</feature>
<evidence type="ECO:0008006" key="10">
    <source>
        <dbReference type="Google" id="ProtNLM"/>
    </source>
</evidence>
<dbReference type="OrthoDB" id="6270329at2759"/>
<dbReference type="SMART" id="SM00666">
    <property type="entry name" value="PB1"/>
    <property type="match status" value="1"/>
</dbReference>
<evidence type="ECO:0000256" key="4">
    <source>
        <dbReference type="ARBA" id="ARBA00023242"/>
    </source>
</evidence>
<dbReference type="AlphaFoldDB" id="A0A5J9U4I4"/>
<evidence type="ECO:0000259" key="6">
    <source>
        <dbReference type="PROSITE" id="PS51519"/>
    </source>
</evidence>
<proteinExistence type="predicted"/>
<keyword evidence="4" id="KW-0539">Nucleus</keyword>
<dbReference type="PROSITE" id="PS51745">
    <property type="entry name" value="PB1"/>
    <property type="match status" value="1"/>
</dbReference>
<feature type="domain" description="RWP-RK" evidence="6">
    <location>
        <begin position="546"/>
        <end position="627"/>
    </location>
</feature>
<dbReference type="Pfam" id="PF02042">
    <property type="entry name" value="RWP-RK"/>
    <property type="match status" value="1"/>
</dbReference>
<dbReference type="SUPFAM" id="SSF54277">
    <property type="entry name" value="CAD &amp; PB1 domains"/>
    <property type="match status" value="1"/>
</dbReference>
<keyword evidence="3" id="KW-0804">Transcription</keyword>
<sequence length="894" mass="99955">MELDSSDAGDAWMLDAMASSLLFPADSPPLLPPWPCGDDKQHPSTAPDTTHLDDDTPGAPTGDSETTERGEYFNGKCQVHLSQVDDYSDSSFFLKQRLTLALRYLKESTNQHLLVQIWAPVRNGGRYILSTSGQPFVLDQRSIGLLQYRAISMMYTFSIDGDSVQDLGLPGRVFKQRIPEWTPNVQYYRSTEYARLNHAISYNVHGTVALPVFDPSVKSCIAVLELIMTSKKINYASEIDKVCKALETVNLRSTEVVEHSYVQIYNERHQAALADMLEVLTVTCEELKLPLAQTWIPCKYQNLLTHFDGVKNSCFSAHESCVQESCISASDVAFHVIDARMWGFRDACVEHHLQKGQGVSGKAFILRRPCFSRDVTRFSKMEYSLVHYARMFGLAGCFSICLQSAYTGNDDYVLEFFLPPDCRNDDDQKVVLESILVVLRLHLHSLRVSTDDGLNEVCLQVDAITVVDNEEIEDGHIQHRNFKSGIHASYESDMHGVKESDNMTVVSSTNYERHLLQENESKCNYKIFSKTTSEFMSDSSLVDINSKQHGKRRGKAEKKISLDVIQQYFSGSLKSAAKSLGVCPTTMKRICRQHGISRWPSRQISKVNRSISKLKKVIESAEGPEGAFNLTSVTCPVSVPFHQFNSMNKEKGRESKVTEVSIPSTQERRCSPSHNKPLESGGLLRTSQPQHRFLADISTLVEVEKASNLSSSGEPSTHSGMSDESYHGGPAKNTLDQKVIEPQNMCKQKEPFQGQNLLFPSLFVNGSESSQYFRNHVISSVTQPTAVPTGNPMSMQNSEIITVKARYKEDILRFRFPLTGSFVTLKEEVAKRVQMDVGVFDIKYLDDDNEWVKLTCDADLAECMEISLLSSSNVLRLLVTDIAVIIGSSCGSTG</sequence>
<feature type="compositionally biased region" description="Polar residues" evidence="5">
    <location>
        <begin position="707"/>
        <end position="722"/>
    </location>
</feature>
<evidence type="ECO:0000256" key="3">
    <source>
        <dbReference type="ARBA" id="ARBA00023163"/>
    </source>
</evidence>
<evidence type="ECO:0000259" key="7">
    <source>
        <dbReference type="PROSITE" id="PS51745"/>
    </source>
</evidence>
<reference evidence="8 9" key="1">
    <citation type="journal article" date="2019" name="Sci. Rep.">
        <title>A high-quality genome of Eragrostis curvula grass provides insights into Poaceae evolution and supports new strategies to enhance forage quality.</title>
        <authorList>
            <person name="Carballo J."/>
            <person name="Santos B.A.C.M."/>
            <person name="Zappacosta D."/>
            <person name="Garbus I."/>
            <person name="Selva J.P."/>
            <person name="Gallo C.A."/>
            <person name="Diaz A."/>
            <person name="Albertini E."/>
            <person name="Caccamo M."/>
            <person name="Echenique V."/>
        </authorList>
    </citation>
    <scope>NUCLEOTIDE SEQUENCE [LARGE SCALE GENOMIC DNA]</scope>
    <source>
        <strain evidence="9">cv. Victoria</strain>
        <tissue evidence="8">Leaf</tissue>
    </source>
</reference>
<organism evidence="8 9">
    <name type="scientific">Eragrostis curvula</name>
    <name type="common">weeping love grass</name>
    <dbReference type="NCBI Taxonomy" id="38414"/>
    <lineage>
        <taxon>Eukaryota</taxon>
        <taxon>Viridiplantae</taxon>
        <taxon>Streptophyta</taxon>
        <taxon>Embryophyta</taxon>
        <taxon>Tracheophyta</taxon>
        <taxon>Spermatophyta</taxon>
        <taxon>Magnoliopsida</taxon>
        <taxon>Liliopsida</taxon>
        <taxon>Poales</taxon>
        <taxon>Poaceae</taxon>
        <taxon>PACMAD clade</taxon>
        <taxon>Chloridoideae</taxon>
        <taxon>Eragrostideae</taxon>
        <taxon>Eragrostidinae</taxon>
        <taxon>Eragrostis</taxon>
    </lineage>
</organism>
<dbReference type="PROSITE" id="PS51519">
    <property type="entry name" value="RWP_RK"/>
    <property type="match status" value="1"/>
</dbReference>
<evidence type="ECO:0000256" key="2">
    <source>
        <dbReference type="ARBA" id="ARBA00023125"/>
    </source>
</evidence>
<dbReference type="PANTHER" id="PTHR32002:SF28">
    <property type="entry name" value="PROTEIN NLP6"/>
    <property type="match status" value="1"/>
</dbReference>
<feature type="compositionally biased region" description="Basic and acidic residues" evidence="5">
    <location>
        <begin position="648"/>
        <end position="657"/>
    </location>
</feature>
<evidence type="ECO:0000313" key="8">
    <source>
        <dbReference type="EMBL" id="TVU18563.1"/>
    </source>
</evidence>
<keyword evidence="2" id="KW-0238">DNA-binding</keyword>
<name>A0A5J9U4I4_9POAL</name>
<dbReference type="EMBL" id="RWGY01000029">
    <property type="protein sequence ID" value="TVU18563.1"/>
    <property type="molecule type" value="Genomic_DNA"/>
</dbReference>
<dbReference type="InterPro" id="IPR055081">
    <property type="entry name" value="NLP1-9_GAF"/>
</dbReference>
<feature type="region of interest" description="Disordered" evidence="5">
    <location>
        <begin position="705"/>
        <end position="734"/>
    </location>
</feature>
<evidence type="ECO:0000256" key="5">
    <source>
        <dbReference type="SAM" id="MobiDB-lite"/>
    </source>
</evidence>
<keyword evidence="9" id="KW-1185">Reference proteome</keyword>
<protein>
    <recommendedName>
        <fullName evidence="10">PB1 domain-containing protein</fullName>
    </recommendedName>
</protein>
<dbReference type="Pfam" id="PF22922">
    <property type="entry name" value="GAF_NLP"/>
    <property type="match status" value="2"/>
</dbReference>
<keyword evidence="1" id="KW-0805">Transcription regulation</keyword>
<dbReference type="Gramene" id="TVU18563">
    <property type="protein sequence ID" value="TVU18563"/>
    <property type="gene ID" value="EJB05_34669"/>
</dbReference>
<feature type="region of interest" description="Disordered" evidence="5">
    <location>
        <begin position="29"/>
        <end position="69"/>
    </location>
</feature>